<proteinExistence type="predicted"/>
<feature type="domain" description="Restriction endonuclease type II-like" evidence="7">
    <location>
        <begin position="472"/>
        <end position="568"/>
    </location>
</feature>
<gene>
    <name evidence="8" type="ORF">SAMN05216282_1343</name>
</gene>
<evidence type="ECO:0000259" key="5">
    <source>
        <dbReference type="Pfam" id="PF11784"/>
    </source>
</evidence>
<dbReference type="OrthoDB" id="190275at2"/>
<dbReference type="InterPro" id="IPR047187">
    <property type="entry name" value="SF1_C_Upf1"/>
</dbReference>
<keyword evidence="1" id="KW-0547">Nucleotide-binding</keyword>
<reference evidence="8 9" key="1">
    <citation type="submission" date="2016-10" db="EMBL/GenBank/DDBJ databases">
        <authorList>
            <person name="de Groot N.N."/>
        </authorList>
    </citation>
    <scope>NUCLEOTIDE SEQUENCE [LARGE SCALE GENOMIC DNA]</scope>
    <source>
        <strain evidence="8 9">CGMCC 1.5382</strain>
    </source>
</reference>
<dbReference type="InterPro" id="IPR041679">
    <property type="entry name" value="DNA2/NAM7-like_C"/>
</dbReference>
<evidence type="ECO:0000259" key="7">
    <source>
        <dbReference type="Pfam" id="PF18741"/>
    </source>
</evidence>
<keyword evidence="9" id="KW-1185">Reference proteome</keyword>
<dbReference type="InterPro" id="IPR049468">
    <property type="entry name" value="Restrct_endonuc-II-like_dom"/>
</dbReference>
<evidence type="ECO:0000313" key="8">
    <source>
        <dbReference type="EMBL" id="SDL14349.1"/>
    </source>
</evidence>
<evidence type="ECO:0000313" key="9">
    <source>
        <dbReference type="Proteomes" id="UP000198701"/>
    </source>
</evidence>
<keyword evidence="2" id="KW-0378">Hydrolase</keyword>
<dbReference type="GO" id="GO:0043139">
    <property type="term" value="F:5'-3' DNA helicase activity"/>
    <property type="evidence" value="ECO:0007669"/>
    <property type="project" value="TreeGrafter"/>
</dbReference>
<dbReference type="Gene3D" id="3.40.960.10">
    <property type="entry name" value="VSR Endonuclease"/>
    <property type="match status" value="1"/>
</dbReference>
<dbReference type="InterPro" id="IPR011335">
    <property type="entry name" value="Restrct_endonuc-II-like"/>
</dbReference>
<feature type="domain" description="DNA2/NAM7 helicase-like C-terminal" evidence="6">
    <location>
        <begin position="230"/>
        <end position="426"/>
    </location>
</feature>
<dbReference type="InterPro" id="IPR021754">
    <property type="entry name" value="DUF3320"/>
</dbReference>
<sequence>MLLNDLASDVDGPTSWFDAAAAQSALVTLGFGAGVTYALSHQLPSESLVSFLSKSAYEHWADHYLGEDTRLHRFHGMDRSEVVENYRRLDRGLIDGAVSTIITSAVARRPRANYGQASIIRREAEKKKRHIPVRQLVDRARDVIQAIHPCFMMSPLAVSQYLPADLHFDVVIFDEASQVTPGDAINCIYRGNALIAAGDQRQLPPMSFFAVSAVDDADSDEENLATDYESILDLMKSAGHFNALTLRWHYRSRHEHLIAYSNASFYDGKLVTFPGAIATSADMGVKYVHVDGVYRRSAGQDNPIEAQEVAKRILHHFETRPNLSLGVVAFSAAQRDTLENALEIARVDRPELDRFFEEDRQDGFFIKSLEFVQGDERDVIIFSIGYGPDEAGKIYKNFGALNRQGGERRLNVAITRARQLVEVVTSMSAAQMGEVGSEGARHLRRYLDFAERGPSALSLELGDEGRGTDSPFEDSVIDAIRSWGYEVQPQVGVSGYRIDIGVKHPNYPGAFMLGVECDGAMYHSSRSARDRDRLRHEVLEGLGWRIHHIWGTGWYRNREREQATLRALLSELALQPMSGRTGPAESKKRSTPIEVQFVDTVFDEAPTWAIPYAKATPDRIPQWMDLSDARYALQLVAFVREVANAESPIHFETLSARLRDAAGVGRVGSRIRNTLVRAIHFSKIDFDGDFLTVGSVSDVRVRMPSDGATRAIEHIAQSELMEAIRGVVQDAGGAPRPETLARVSRLFGWQRQTSGITMRLGGLVDHLIASNELEETAAGLRMSQ</sequence>
<evidence type="ECO:0000256" key="2">
    <source>
        <dbReference type="ARBA" id="ARBA00022801"/>
    </source>
</evidence>
<dbReference type="Proteomes" id="UP000198701">
    <property type="component" value="Unassembled WGS sequence"/>
</dbReference>
<keyword evidence="3" id="KW-0347">Helicase</keyword>
<evidence type="ECO:0000256" key="1">
    <source>
        <dbReference type="ARBA" id="ARBA00022741"/>
    </source>
</evidence>
<dbReference type="SUPFAM" id="SSF52980">
    <property type="entry name" value="Restriction endonuclease-like"/>
    <property type="match status" value="1"/>
</dbReference>
<dbReference type="AlphaFoldDB" id="A0A1G9HN29"/>
<evidence type="ECO:0000259" key="6">
    <source>
        <dbReference type="Pfam" id="PF13087"/>
    </source>
</evidence>
<dbReference type="SUPFAM" id="SSF52540">
    <property type="entry name" value="P-loop containing nucleoside triphosphate hydrolases"/>
    <property type="match status" value="1"/>
</dbReference>
<dbReference type="Pfam" id="PF18741">
    <property type="entry name" value="MTES_1575"/>
    <property type="match status" value="1"/>
</dbReference>
<dbReference type="PANTHER" id="PTHR43788">
    <property type="entry name" value="DNA2/NAM7 HELICASE FAMILY MEMBER"/>
    <property type="match status" value="1"/>
</dbReference>
<dbReference type="GO" id="GO:0005524">
    <property type="term" value="F:ATP binding"/>
    <property type="evidence" value="ECO:0007669"/>
    <property type="project" value="UniProtKB-KW"/>
</dbReference>
<evidence type="ECO:0000256" key="4">
    <source>
        <dbReference type="ARBA" id="ARBA00022840"/>
    </source>
</evidence>
<dbReference type="PANTHER" id="PTHR43788:SF8">
    <property type="entry name" value="DNA-BINDING PROTEIN SMUBP-2"/>
    <property type="match status" value="1"/>
</dbReference>
<protein>
    <submittedName>
        <fullName evidence="8">Uncharacterized protein</fullName>
    </submittedName>
</protein>
<dbReference type="STRING" id="386301.SAMN05216282_1343"/>
<dbReference type="Pfam" id="PF11784">
    <property type="entry name" value="DUF3320"/>
    <property type="match status" value="1"/>
</dbReference>
<accession>A0A1G9HN29</accession>
<dbReference type="GO" id="GO:0016787">
    <property type="term" value="F:hydrolase activity"/>
    <property type="evidence" value="ECO:0007669"/>
    <property type="project" value="UniProtKB-KW"/>
</dbReference>
<dbReference type="FunFam" id="3.40.50.300:FF:002063">
    <property type="entry name" value="DNA helicase related protein"/>
    <property type="match status" value="1"/>
</dbReference>
<dbReference type="InterPro" id="IPR027417">
    <property type="entry name" value="P-loop_NTPase"/>
</dbReference>
<name>A0A1G9HN29_9MICO</name>
<dbReference type="EMBL" id="FNFU01000034">
    <property type="protein sequence ID" value="SDL14349.1"/>
    <property type="molecule type" value="Genomic_DNA"/>
</dbReference>
<evidence type="ECO:0000256" key="3">
    <source>
        <dbReference type="ARBA" id="ARBA00022806"/>
    </source>
</evidence>
<dbReference type="CDD" id="cd18808">
    <property type="entry name" value="SF1_C_Upf1"/>
    <property type="match status" value="1"/>
</dbReference>
<dbReference type="Pfam" id="PF13087">
    <property type="entry name" value="AAA_12"/>
    <property type="match status" value="1"/>
</dbReference>
<dbReference type="Gene3D" id="3.40.50.300">
    <property type="entry name" value="P-loop containing nucleotide triphosphate hydrolases"/>
    <property type="match status" value="2"/>
</dbReference>
<organism evidence="8 9">
    <name type="scientific">Cryobacterium psychrotolerans</name>
    <dbReference type="NCBI Taxonomy" id="386301"/>
    <lineage>
        <taxon>Bacteria</taxon>
        <taxon>Bacillati</taxon>
        <taxon>Actinomycetota</taxon>
        <taxon>Actinomycetes</taxon>
        <taxon>Micrococcales</taxon>
        <taxon>Microbacteriaceae</taxon>
        <taxon>Cryobacterium</taxon>
    </lineage>
</organism>
<dbReference type="FunFam" id="3.40.960.10:FF:000002">
    <property type="entry name" value="DNA helicase related protein"/>
    <property type="match status" value="1"/>
</dbReference>
<dbReference type="InterPro" id="IPR050534">
    <property type="entry name" value="Coronavir_polyprotein_1ab"/>
</dbReference>
<feature type="domain" description="DUF3320" evidence="5">
    <location>
        <begin position="625"/>
        <end position="673"/>
    </location>
</feature>
<keyword evidence="4" id="KW-0067">ATP-binding</keyword>